<feature type="transmembrane region" description="Helical" evidence="2">
    <location>
        <begin position="89"/>
        <end position="112"/>
    </location>
</feature>
<organism evidence="3 4">
    <name type="scientific">Nocardioides bruguierae</name>
    <dbReference type="NCBI Taxonomy" id="2945102"/>
    <lineage>
        <taxon>Bacteria</taxon>
        <taxon>Bacillati</taxon>
        <taxon>Actinomycetota</taxon>
        <taxon>Actinomycetes</taxon>
        <taxon>Propionibacteriales</taxon>
        <taxon>Nocardioidaceae</taxon>
        <taxon>Nocardioides</taxon>
    </lineage>
</organism>
<feature type="compositionally biased region" description="Low complexity" evidence="1">
    <location>
        <begin position="1"/>
        <end position="28"/>
    </location>
</feature>
<dbReference type="EMBL" id="JAMOIL010000005">
    <property type="protein sequence ID" value="MCM0619732.1"/>
    <property type="molecule type" value="Genomic_DNA"/>
</dbReference>
<keyword evidence="2" id="KW-0812">Transmembrane</keyword>
<reference evidence="3" key="1">
    <citation type="submission" date="2022-05" db="EMBL/GenBank/DDBJ databases">
        <authorList>
            <person name="Tuo L."/>
        </authorList>
    </citation>
    <scope>NUCLEOTIDE SEQUENCE</scope>
    <source>
        <strain evidence="3">BSK12Z-4</strain>
    </source>
</reference>
<protein>
    <submittedName>
        <fullName evidence="3">ABC transporter permease</fullName>
    </submittedName>
</protein>
<dbReference type="GO" id="GO:0140359">
    <property type="term" value="F:ABC-type transporter activity"/>
    <property type="evidence" value="ECO:0007669"/>
    <property type="project" value="InterPro"/>
</dbReference>
<evidence type="ECO:0000313" key="4">
    <source>
        <dbReference type="Proteomes" id="UP001139485"/>
    </source>
</evidence>
<dbReference type="Proteomes" id="UP001139485">
    <property type="component" value="Unassembled WGS sequence"/>
</dbReference>
<dbReference type="RefSeq" id="WP_250055552.1">
    <property type="nucleotide sequence ID" value="NZ_JAMJPH010000025.1"/>
</dbReference>
<keyword evidence="2" id="KW-1133">Transmembrane helix</keyword>
<evidence type="ECO:0000313" key="3">
    <source>
        <dbReference type="EMBL" id="MCM0619732.1"/>
    </source>
</evidence>
<comment type="caution">
    <text evidence="3">The sequence shown here is derived from an EMBL/GenBank/DDBJ whole genome shotgun (WGS) entry which is preliminary data.</text>
</comment>
<feature type="transmembrane region" description="Helical" evidence="2">
    <location>
        <begin position="176"/>
        <end position="202"/>
    </location>
</feature>
<name>A0A9X2IDY2_9ACTN</name>
<sequence>MSTAATTPATTPATTQAPGPAHAAVTDTATRDARRPAPSPIPFSRLLLVEARKMVDTRAGLWLMVGIAVASVLASAAVVLWAPDSMIDYSSFSTAIGIPMAVMLPIIAILSVTSEFSQRTGLATFTLVPHRGRVVAAKLVNAVAVGVLGMVVAAGVGALGNLVGAALVGIDPVWDVSFALFSSIVLGNVLGVLVGFMLATLLRSTPAAMVGYLVYGYVLVGLTTMLASVQEWFADAQPWVDFNFHQGNLFEGFPETGEGWAQLGVTAVVWLVVPLALGLWRLVRAEVK</sequence>
<dbReference type="GO" id="GO:0005886">
    <property type="term" value="C:plasma membrane"/>
    <property type="evidence" value="ECO:0007669"/>
    <property type="project" value="UniProtKB-SubCell"/>
</dbReference>
<dbReference type="AlphaFoldDB" id="A0A9X2IDY2"/>
<accession>A0A9X2IDY2</accession>
<proteinExistence type="predicted"/>
<feature type="region of interest" description="Disordered" evidence="1">
    <location>
        <begin position="1"/>
        <end position="37"/>
    </location>
</feature>
<feature type="transmembrane region" description="Helical" evidence="2">
    <location>
        <begin position="209"/>
        <end position="229"/>
    </location>
</feature>
<gene>
    <name evidence="3" type="ORF">M8330_05425</name>
</gene>
<feature type="transmembrane region" description="Helical" evidence="2">
    <location>
        <begin position="260"/>
        <end position="283"/>
    </location>
</feature>
<feature type="transmembrane region" description="Helical" evidence="2">
    <location>
        <begin position="139"/>
        <end position="170"/>
    </location>
</feature>
<keyword evidence="2" id="KW-0472">Membrane</keyword>
<evidence type="ECO:0000256" key="2">
    <source>
        <dbReference type="SAM" id="Phobius"/>
    </source>
</evidence>
<feature type="transmembrane region" description="Helical" evidence="2">
    <location>
        <begin position="61"/>
        <end position="83"/>
    </location>
</feature>
<evidence type="ECO:0000256" key="1">
    <source>
        <dbReference type="SAM" id="MobiDB-lite"/>
    </source>
</evidence>
<keyword evidence="4" id="KW-1185">Reference proteome</keyword>